<reference evidence="10 11" key="1">
    <citation type="submission" date="2017-09" db="EMBL/GenBank/DDBJ databases">
        <authorList>
            <person name="Girard L."/>
            <person name="Lami R."/>
            <person name="Suzuki M."/>
            <person name="Baudart J."/>
        </authorList>
    </citation>
    <scope>NUCLEOTIDE SEQUENCE [LARGE SCALE GENOMIC DNA]</scope>
    <source>
        <strain evidence="10 11">17LN0615E</strain>
    </source>
</reference>
<feature type="transmembrane region" description="Helical" evidence="8">
    <location>
        <begin position="139"/>
        <end position="160"/>
    </location>
</feature>
<keyword evidence="11" id="KW-1185">Reference proteome</keyword>
<feature type="compositionally biased region" description="Polar residues" evidence="9">
    <location>
        <begin position="506"/>
        <end position="515"/>
    </location>
</feature>
<evidence type="ECO:0000256" key="7">
    <source>
        <dbReference type="ARBA" id="ARBA00023136"/>
    </source>
</evidence>
<feature type="transmembrane region" description="Helical" evidence="8">
    <location>
        <begin position="90"/>
        <end position="107"/>
    </location>
</feature>
<dbReference type="PROSITE" id="PS00873">
    <property type="entry name" value="NA_ALANINE_SYMP"/>
    <property type="match status" value="1"/>
</dbReference>
<protein>
    <submittedName>
        <fullName evidence="10">Alanine:cation symporter family protein</fullName>
    </submittedName>
</protein>
<dbReference type="PANTHER" id="PTHR30330">
    <property type="entry name" value="AGSS FAMILY TRANSPORTER, SODIUM-ALANINE"/>
    <property type="match status" value="1"/>
</dbReference>
<dbReference type="PANTHER" id="PTHR30330:SF7">
    <property type="entry name" value="SODIUM_PROTON-DEPENDENT ALANINE CARRIER PROTEIN YRBD-RELATED"/>
    <property type="match status" value="1"/>
</dbReference>
<dbReference type="NCBIfam" id="TIGR00835">
    <property type="entry name" value="agcS"/>
    <property type="match status" value="1"/>
</dbReference>
<organism evidence="10 11">
    <name type="scientific">Vibrio mediterranei</name>
    <dbReference type="NCBI Taxonomy" id="689"/>
    <lineage>
        <taxon>Bacteria</taxon>
        <taxon>Pseudomonadati</taxon>
        <taxon>Pseudomonadota</taxon>
        <taxon>Gammaproteobacteria</taxon>
        <taxon>Vibrionales</taxon>
        <taxon>Vibrionaceae</taxon>
        <taxon>Vibrio</taxon>
    </lineage>
</organism>
<feature type="transmembrane region" description="Helical" evidence="8">
    <location>
        <begin position="304"/>
        <end position="325"/>
    </location>
</feature>
<evidence type="ECO:0000256" key="2">
    <source>
        <dbReference type="ARBA" id="ARBA00009261"/>
    </source>
</evidence>
<name>A0ABX5DFG8_9VIBR</name>
<feature type="transmembrane region" description="Helical" evidence="8">
    <location>
        <begin position="365"/>
        <end position="385"/>
    </location>
</feature>
<keyword evidence="4" id="KW-1003">Cell membrane</keyword>
<accession>A0ABX5DFG8</accession>
<comment type="subcellular location">
    <subcellularLocation>
        <location evidence="8">Cell inner membrane</location>
        <topology evidence="8">Multi-pass membrane protein</topology>
    </subcellularLocation>
    <subcellularLocation>
        <location evidence="1">Cell membrane</location>
        <topology evidence="1">Multi-pass membrane protein</topology>
    </subcellularLocation>
</comment>
<evidence type="ECO:0000256" key="3">
    <source>
        <dbReference type="ARBA" id="ARBA00022448"/>
    </source>
</evidence>
<evidence type="ECO:0000256" key="4">
    <source>
        <dbReference type="ARBA" id="ARBA00022475"/>
    </source>
</evidence>
<dbReference type="Pfam" id="PF01235">
    <property type="entry name" value="Na_Ala_symp"/>
    <property type="match status" value="1"/>
</dbReference>
<feature type="transmembrane region" description="Helical" evidence="8">
    <location>
        <begin position="397"/>
        <end position="419"/>
    </location>
</feature>
<proteinExistence type="inferred from homology"/>
<keyword evidence="8" id="KW-0769">Symport</keyword>
<feature type="transmembrane region" description="Helical" evidence="8">
    <location>
        <begin position="180"/>
        <end position="205"/>
    </location>
</feature>
<dbReference type="RefSeq" id="WP_062460686.1">
    <property type="nucleotide sequence ID" value="NZ_JBEEBB010000005.1"/>
</dbReference>
<feature type="transmembrane region" description="Helical" evidence="8">
    <location>
        <begin position="217"/>
        <end position="238"/>
    </location>
</feature>
<gene>
    <name evidence="10" type="ORF">COR51_08390</name>
</gene>
<evidence type="ECO:0000313" key="10">
    <source>
        <dbReference type="EMBL" id="PRQ68454.1"/>
    </source>
</evidence>
<feature type="region of interest" description="Disordered" evidence="9">
    <location>
        <begin position="493"/>
        <end position="515"/>
    </location>
</feature>
<evidence type="ECO:0000256" key="6">
    <source>
        <dbReference type="ARBA" id="ARBA00022989"/>
    </source>
</evidence>
<feature type="transmembrane region" description="Helical" evidence="8">
    <location>
        <begin position="431"/>
        <end position="451"/>
    </location>
</feature>
<keyword evidence="3 8" id="KW-0813">Transport</keyword>
<evidence type="ECO:0000313" key="11">
    <source>
        <dbReference type="Proteomes" id="UP000238163"/>
    </source>
</evidence>
<evidence type="ECO:0000256" key="5">
    <source>
        <dbReference type="ARBA" id="ARBA00022692"/>
    </source>
</evidence>
<feature type="transmembrane region" description="Helical" evidence="8">
    <location>
        <begin position="12"/>
        <end position="35"/>
    </location>
</feature>
<keyword evidence="8" id="KW-0997">Cell inner membrane</keyword>
<comment type="similarity">
    <text evidence="2 8">Belongs to the alanine or glycine:cation symporter (AGCS) (TC 2.A.25) family.</text>
</comment>
<feature type="transmembrane region" description="Helical" evidence="8">
    <location>
        <begin position="244"/>
        <end position="267"/>
    </location>
</feature>
<evidence type="ECO:0000256" key="1">
    <source>
        <dbReference type="ARBA" id="ARBA00004651"/>
    </source>
</evidence>
<keyword evidence="6 8" id="KW-1133">Transmembrane helix</keyword>
<comment type="caution">
    <text evidence="10">The sequence shown here is derived from an EMBL/GenBank/DDBJ whole genome shotgun (WGS) entry which is preliminary data.</text>
</comment>
<keyword evidence="5 8" id="KW-0812">Transmembrane</keyword>
<dbReference type="InterPro" id="IPR001463">
    <property type="entry name" value="Na/Ala_symport"/>
</dbReference>
<feature type="transmembrane region" description="Helical" evidence="8">
    <location>
        <begin position="56"/>
        <end position="84"/>
    </location>
</feature>
<dbReference type="Proteomes" id="UP000238163">
    <property type="component" value="Unassembled WGS sequence"/>
</dbReference>
<reference evidence="10 11" key="2">
    <citation type="submission" date="2018-03" db="EMBL/GenBank/DDBJ databases">
        <title>Genetic Diversity and Phenotypic Plasticity of AHL Mediated Quorum Sensing in Environmental Strains of Vibrio mediterranei.</title>
        <authorList>
            <person name="Lantoine F."/>
            <person name="Vouve F."/>
        </authorList>
    </citation>
    <scope>NUCLEOTIDE SEQUENCE [LARGE SCALE GENOMIC DNA]</scope>
    <source>
        <strain evidence="10 11">17LN0615E</strain>
    </source>
</reference>
<sequence>MQSLVDFLNGIIWSPALIYLCLGAGLFYSVLTRFVQVRHFFEMWRLLLSGKSSEKGISSFQALAVSLSGRVGTGNIAGVAAAIGFGGPGAVFWMWMVAFFGAATAYIESTLAQIYKEEDEGQFRGGPAYYIEKAMGQKWYAWIFAIATIFACGVLLPGVQSNSIGNAVETAFGTGAMIDTAIGTISFAKIFTGAVISVILAFIIFGGVKRIANFTQIVVPFMALAYIIIAFVIILLNIGEVPGIVSMIIGDAFTPMAGFGAAIGWGVKRGVYSNEAGQGTGPHAAAAANVDHPAQQGLVQSFSIYIDTLLVCSATAFMILITGAYNVHGPESTFLVQNLAETVGANGPAFTQLAIESTMPGVGKLFIAFALFFFAFTTILAYYYIAETNIAYIRRTFKVNGLMFILKLVLITSVFYGTVKAANLAWAMGDVGVGLMAWLNIVGILIIFFIAKPAIIALKDYEKQQEQGVEEYTFNPVALGIKGADYWEGRYERKTGKKPEAPQEAGSASTQTQIS</sequence>
<keyword evidence="7 8" id="KW-0472">Membrane</keyword>
<dbReference type="PRINTS" id="PR00175">
    <property type="entry name" value="NAALASMPORT"/>
</dbReference>
<evidence type="ECO:0000256" key="8">
    <source>
        <dbReference type="RuleBase" id="RU363064"/>
    </source>
</evidence>
<evidence type="ECO:0000256" key="9">
    <source>
        <dbReference type="SAM" id="MobiDB-lite"/>
    </source>
</evidence>
<dbReference type="EMBL" id="NWTN01000003">
    <property type="protein sequence ID" value="PRQ68454.1"/>
    <property type="molecule type" value="Genomic_DNA"/>
</dbReference>